<keyword evidence="2" id="KW-1185">Reference proteome</keyword>
<accession>A0ABW5G9S0</accession>
<evidence type="ECO:0000313" key="1">
    <source>
        <dbReference type="EMBL" id="MFD2421641.1"/>
    </source>
</evidence>
<dbReference type="RefSeq" id="WP_378270336.1">
    <property type="nucleotide sequence ID" value="NZ_JBHUKR010000022.1"/>
</dbReference>
<dbReference type="Proteomes" id="UP001597417">
    <property type="component" value="Unassembled WGS sequence"/>
</dbReference>
<sequence length="137" mass="15084">MEQTTDTAGEPSGCRCLGCTERELAGLRAASTDHSRSWTRVMHALGLPQEADTDDAVEQVQRLLSELGTAREMRPPTGMWQVSVSVPMSLPREMRDSLFEFIATAAHDWEGWDVDVSGHPTYQPCPDARAHKEASDG</sequence>
<gene>
    <name evidence="1" type="ORF">ACFSXZ_35450</name>
</gene>
<name>A0ABW5G9S0_9PSEU</name>
<proteinExistence type="predicted"/>
<comment type="caution">
    <text evidence="1">The sequence shown here is derived from an EMBL/GenBank/DDBJ whole genome shotgun (WGS) entry which is preliminary data.</text>
</comment>
<protein>
    <submittedName>
        <fullName evidence="1">Uncharacterized protein</fullName>
    </submittedName>
</protein>
<organism evidence="1 2">
    <name type="scientific">Amycolatopsis pigmentata</name>
    <dbReference type="NCBI Taxonomy" id="450801"/>
    <lineage>
        <taxon>Bacteria</taxon>
        <taxon>Bacillati</taxon>
        <taxon>Actinomycetota</taxon>
        <taxon>Actinomycetes</taxon>
        <taxon>Pseudonocardiales</taxon>
        <taxon>Pseudonocardiaceae</taxon>
        <taxon>Amycolatopsis</taxon>
    </lineage>
</organism>
<reference evidence="2" key="1">
    <citation type="journal article" date="2019" name="Int. J. Syst. Evol. Microbiol.">
        <title>The Global Catalogue of Microorganisms (GCM) 10K type strain sequencing project: providing services to taxonomists for standard genome sequencing and annotation.</title>
        <authorList>
            <consortium name="The Broad Institute Genomics Platform"/>
            <consortium name="The Broad Institute Genome Sequencing Center for Infectious Disease"/>
            <person name="Wu L."/>
            <person name="Ma J."/>
        </authorList>
    </citation>
    <scope>NUCLEOTIDE SEQUENCE [LARGE SCALE GENOMIC DNA]</scope>
    <source>
        <strain evidence="2">CGMCC 4.7645</strain>
    </source>
</reference>
<evidence type="ECO:0000313" key="2">
    <source>
        <dbReference type="Proteomes" id="UP001597417"/>
    </source>
</evidence>
<dbReference type="EMBL" id="JBHUKR010000022">
    <property type="protein sequence ID" value="MFD2421641.1"/>
    <property type="molecule type" value="Genomic_DNA"/>
</dbReference>